<organism evidence="1 2">
    <name type="scientific">Paracoccus kondratievae</name>
    <dbReference type="NCBI Taxonomy" id="135740"/>
    <lineage>
        <taxon>Bacteria</taxon>
        <taxon>Pseudomonadati</taxon>
        <taxon>Pseudomonadota</taxon>
        <taxon>Alphaproteobacteria</taxon>
        <taxon>Rhodobacterales</taxon>
        <taxon>Paracoccaceae</taxon>
        <taxon>Paracoccus</taxon>
    </lineage>
</organism>
<dbReference type="RefSeq" id="WP_152368013.1">
    <property type="nucleotide sequence ID" value="NZ_BSFH01000032.1"/>
</dbReference>
<keyword evidence="2" id="KW-1185">Reference proteome</keyword>
<dbReference type="Pfam" id="PF13433">
    <property type="entry name" value="Peripla_BP_5"/>
    <property type="match status" value="1"/>
</dbReference>
<dbReference type="CDD" id="cd06357">
    <property type="entry name" value="PBP1_AmiC"/>
    <property type="match status" value="1"/>
</dbReference>
<dbReference type="InterPro" id="IPR028082">
    <property type="entry name" value="Peripla_BP_I"/>
</dbReference>
<gene>
    <name evidence="1" type="primary">amiC_2</name>
    <name evidence="1" type="ORF">GCM10017635_26250</name>
</gene>
<name>A0AAD3P093_9RHOB</name>
<dbReference type="PANTHER" id="PTHR47628:SF1">
    <property type="entry name" value="ALIPHATIC AMIDASE EXPRESSION-REGULATING PROTEIN"/>
    <property type="match status" value="1"/>
</dbReference>
<dbReference type="GO" id="GO:0033218">
    <property type="term" value="F:amide binding"/>
    <property type="evidence" value="ECO:0007669"/>
    <property type="project" value="InterPro"/>
</dbReference>
<reference evidence="1" key="2">
    <citation type="submission" date="2023-01" db="EMBL/GenBank/DDBJ databases">
        <authorList>
            <person name="Sun Q."/>
            <person name="Evtushenko L."/>
        </authorList>
    </citation>
    <scope>NUCLEOTIDE SEQUENCE</scope>
    <source>
        <strain evidence="1">VKM B-2222</strain>
    </source>
</reference>
<reference evidence="1" key="1">
    <citation type="journal article" date="2014" name="Int. J. Syst. Evol. Microbiol.">
        <title>Complete genome sequence of Corynebacterium casei LMG S-19264T (=DSM 44701T), isolated from a smear-ripened cheese.</title>
        <authorList>
            <consortium name="US DOE Joint Genome Institute (JGI-PGF)"/>
            <person name="Walter F."/>
            <person name="Albersmeier A."/>
            <person name="Kalinowski J."/>
            <person name="Ruckert C."/>
        </authorList>
    </citation>
    <scope>NUCLEOTIDE SEQUENCE</scope>
    <source>
        <strain evidence="1">VKM B-2222</strain>
    </source>
</reference>
<evidence type="ECO:0000313" key="1">
    <source>
        <dbReference type="EMBL" id="GLK65154.1"/>
    </source>
</evidence>
<dbReference type="EMBL" id="BSFH01000032">
    <property type="protein sequence ID" value="GLK65154.1"/>
    <property type="molecule type" value="Genomic_DNA"/>
</dbReference>
<accession>A0AAD3P093</accession>
<evidence type="ECO:0000313" key="2">
    <source>
        <dbReference type="Proteomes" id="UP001143349"/>
    </source>
</evidence>
<sequence length="380" mass="42015">MSHIPTASEGWRIGVLFSRSGLSALTESEHLRGTTLAIEEINKGGGVRGLPLVPVLRDPQSSPTTYRQMARQLIVDEGVTIIFGCSHSASRKAVLPLVERHDALLFYPSVYEGFEYSENVIYAGATLNQCAFALADFLIRRYGKRIGFVGADYIFPRESNRTMRDILESKGAKVAGEVYAPLEASSSEVAELMGHIRSWQADAVFSTVIGGPARQLYRMYAEAGFDTQQRPIASLTMAETEINEIGPEYCHGHVLSASYFQTLPSDQNQLFVAAYKDRFGAEATTSVWSQTAYLQVYLLAHALERAGSLEPSALAPHLLGQNLLAPEGPVCVDQENRHLWLTPRIGIMRRDGLFDVAWQADSPVRPDPYLATARFDEVWV</sequence>
<proteinExistence type="predicted"/>
<dbReference type="SUPFAM" id="SSF53822">
    <property type="entry name" value="Periplasmic binding protein-like I"/>
    <property type="match status" value="1"/>
</dbReference>
<dbReference type="Gene3D" id="3.40.50.2300">
    <property type="match status" value="2"/>
</dbReference>
<dbReference type="Proteomes" id="UP001143349">
    <property type="component" value="Unassembled WGS sequence"/>
</dbReference>
<dbReference type="AlphaFoldDB" id="A0AAD3P093"/>
<protein>
    <submittedName>
        <fullName evidence="1">Amino acid ABC substrate-binding protein</fullName>
    </submittedName>
</protein>
<comment type="caution">
    <text evidence="1">The sequence shown here is derived from an EMBL/GenBank/DDBJ whole genome shotgun (WGS) entry which is preliminary data.</text>
</comment>
<dbReference type="PANTHER" id="PTHR47628">
    <property type="match status" value="1"/>
</dbReference>
<dbReference type="InterPro" id="IPR039570">
    <property type="entry name" value="AmiC_PBP1"/>
</dbReference>